<accession>A0A0D3I0A6</accession>
<reference evidence="3" key="1">
    <citation type="journal article" date="2013" name="Nature">
        <title>Pan genome of the phytoplankton Emiliania underpins its global distribution.</title>
        <authorList>
            <person name="Read B.A."/>
            <person name="Kegel J."/>
            <person name="Klute M.J."/>
            <person name="Kuo A."/>
            <person name="Lefebvre S.C."/>
            <person name="Maumus F."/>
            <person name="Mayer C."/>
            <person name="Miller J."/>
            <person name="Monier A."/>
            <person name="Salamov A."/>
            <person name="Young J."/>
            <person name="Aguilar M."/>
            <person name="Claverie J.M."/>
            <person name="Frickenhaus S."/>
            <person name="Gonzalez K."/>
            <person name="Herman E.K."/>
            <person name="Lin Y.C."/>
            <person name="Napier J."/>
            <person name="Ogata H."/>
            <person name="Sarno A.F."/>
            <person name="Shmutz J."/>
            <person name="Schroeder D."/>
            <person name="de Vargas C."/>
            <person name="Verret F."/>
            <person name="von Dassow P."/>
            <person name="Valentin K."/>
            <person name="Van de Peer Y."/>
            <person name="Wheeler G."/>
            <person name="Dacks J.B."/>
            <person name="Delwiche C.F."/>
            <person name="Dyhrman S.T."/>
            <person name="Glockner G."/>
            <person name="John U."/>
            <person name="Richards T."/>
            <person name="Worden A.Z."/>
            <person name="Zhang X."/>
            <person name="Grigoriev I.V."/>
            <person name="Allen A.E."/>
            <person name="Bidle K."/>
            <person name="Borodovsky M."/>
            <person name="Bowler C."/>
            <person name="Brownlee C."/>
            <person name="Cock J.M."/>
            <person name="Elias M."/>
            <person name="Gladyshev V.N."/>
            <person name="Groth M."/>
            <person name="Guda C."/>
            <person name="Hadaegh A."/>
            <person name="Iglesias-Rodriguez M.D."/>
            <person name="Jenkins J."/>
            <person name="Jones B.M."/>
            <person name="Lawson T."/>
            <person name="Leese F."/>
            <person name="Lindquist E."/>
            <person name="Lobanov A."/>
            <person name="Lomsadze A."/>
            <person name="Malik S.B."/>
            <person name="Marsh M.E."/>
            <person name="Mackinder L."/>
            <person name="Mock T."/>
            <person name="Mueller-Roeber B."/>
            <person name="Pagarete A."/>
            <person name="Parker M."/>
            <person name="Probert I."/>
            <person name="Quesneville H."/>
            <person name="Raines C."/>
            <person name="Rensing S.A."/>
            <person name="Riano-Pachon D.M."/>
            <person name="Richier S."/>
            <person name="Rokitta S."/>
            <person name="Shiraiwa Y."/>
            <person name="Soanes D.M."/>
            <person name="van der Giezen M."/>
            <person name="Wahlund T.M."/>
            <person name="Williams B."/>
            <person name="Wilson W."/>
            <person name="Wolfe G."/>
            <person name="Wurch L.L."/>
        </authorList>
    </citation>
    <scope>NUCLEOTIDE SEQUENCE</scope>
</reference>
<sequence length="155" mass="16926">MRARGRPTARASCRWTQPRCPTSRSRADAPRATTSQLVADRGSTHRCFRAPAPQRAPAALPRRVTAADIMYSVVPASAELRHVDLFGGSTAGRSFSPRRRSERPTLPRAAIKQAQPDENPPGRSWPSHRRPPCRLTAAQKVGRPALAGRGAPSHR</sequence>
<evidence type="ECO:0000313" key="2">
    <source>
        <dbReference type="EnsemblProtists" id="EOD04691"/>
    </source>
</evidence>
<dbReference type="GeneID" id="17250798"/>
<dbReference type="KEGG" id="ehx:EMIHUDRAFT_439114"/>
<feature type="region of interest" description="Disordered" evidence="1">
    <location>
        <begin position="1"/>
        <end position="42"/>
    </location>
</feature>
<dbReference type="PaxDb" id="2903-EOD04691"/>
<feature type="region of interest" description="Disordered" evidence="1">
    <location>
        <begin position="86"/>
        <end position="155"/>
    </location>
</feature>
<dbReference type="EnsemblProtists" id="EOD04691">
    <property type="protein sequence ID" value="EOD04691"/>
    <property type="gene ID" value="EMIHUDRAFT_439114"/>
</dbReference>
<name>A0A0D3I0A6_EMIH1</name>
<dbReference type="Proteomes" id="UP000013827">
    <property type="component" value="Unassembled WGS sequence"/>
</dbReference>
<evidence type="ECO:0000313" key="3">
    <source>
        <dbReference type="Proteomes" id="UP000013827"/>
    </source>
</evidence>
<organism evidence="2 3">
    <name type="scientific">Emiliania huxleyi (strain CCMP1516)</name>
    <dbReference type="NCBI Taxonomy" id="280463"/>
    <lineage>
        <taxon>Eukaryota</taxon>
        <taxon>Haptista</taxon>
        <taxon>Haptophyta</taxon>
        <taxon>Prymnesiophyceae</taxon>
        <taxon>Isochrysidales</taxon>
        <taxon>Noelaerhabdaceae</taxon>
        <taxon>Emiliania</taxon>
    </lineage>
</organism>
<dbReference type="HOGENOM" id="CLU_1698805_0_0_1"/>
<keyword evidence="3" id="KW-1185">Reference proteome</keyword>
<evidence type="ECO:0000256" key="1">
    <source>
        <dbReference type="SAM" id="MobiDB-lite"/>
    </source>
</evidence>
<proteinExistence type="predicted"/>
<protein>
    <submittedName>
        <fullName evidence="2">Uncharacterized protein</fullName>
    </submittedName>
</protein>
<reference evidence="2" key="2">
    <citation type="submission" date="2024-10" db="UniProtKB">
        <authorList>
            <consortium name="EnsemblProtists"/>
        </authorList>
    </citation>
    <scope>IDENTIFICATION</scope>
</reference>
<dbReference type="RefSeq" id="XP_005757120.1">
    <property type="nucleotide sequence ID" value="XM_005757063.1"/>
</dbReference>
<dbReference type="AlphaFoldDB" id="A0A0D3I0A6"/>